<evidence type="ECO:0000313" key="4">
    <source>
        <dbReference type="Proteomes" id="UP000315440"/>
    </source>
</evidence>
<feature type="region of interest" description="Disordered" evidence="1">
    <location>
        <begin position="1"/>
        <end position="23"/>
    </location>
</feature>
<comment type="caution">
    <text evidence="3">The sequence shown here is derived from an EMBL/GenBank/DDBJ whole genome shotgun (WGS) entry which is preliminary data.</text>
</comment>
<feature type="region of interest" description="Disordered" evidence="1">
    <location>
        <begin position="105"/>
        <end position="128"/>
    </location>
</feature>
<dbReference type="AlphaFoldDB" id="A0A5C5ZLR4"/>
<gene>
    <name evidence="3" type="ORF">Mal64_18180</name>
</gene>
<keyword evidence="4" id="KW-1185">Reference proteome</keyword>
<keyword evidence="2" id="KW-0812">Transmembrane</keyword>
<reference evidence="3 4" key="1">
    <citation type="submission" date="2019-02" db="EMBL/GenBank/DDBJ databases">
        <title>Deep-cultivation of Planctomycetes and their phenomic and genomic characterization uncovers novel biology.</title>
        <authorList>
            <person name="Wiegand S."/>
            <person name="Jogler M."/>
            <person name="Boedeker C."/>
            <person name="Pinto D."/>
            <person name="Vollmers J."/>
            <person name="Rivas-Marin E."/>
            <person name="Kohn T."/>
            <person name="Peeters S.H."/>
            <person name="Heuer A."/>
            <person name="Rast P."/>
            <person name="Oberbeckmann S."/>
            <person name="Bunk B."/>
            <person name="Jeske O."/>
            <person name="Meyerdierks A."/>
            <person name="Storesund J.E."/>
            <person name="Kallscheuer N."/>
            <person name="Luecker S."/>
            <person name="Lage O.M."/>
            <person name="Pohl T."/>
            <person name="Merkel B.J."/>
            <person name="Hornburger P."/>
            <person name="Mueller R.-W."/>
            <person name="Bruemmer F."/>
            <person name="Labrenz M."/>
            <person name="Spormann A.M."/>
            <person name="Op Den Camp H."/>
            <person name="Overmann J."/>
            <person name="Amann R."/>
            <person name="Jetten M.S.M."/>
            <person name="Mascher T."/>
            <person name="Medema M.H."/>
            <person name="Devos D.P."/>
            <person name="Kaster A.-K."/>
            <person name="Ovreas L."/>
            <person name="Rohde M."/>
            <person name="Galperin M.Y."/>
            <person name="Jogler C."/>
        </authorList>
    </citation>
    <scope>NUCLEOTIDE SEQUENCE [LARGE SCALE GENOMIC DNA]</scope>
    <source>
        <strain evidence="3 4">Mal64</strain>
    </source>
</reference>
<feature type="compositionally biased region" description="Pro residues" evidence="1">
    <location>
        <begin position="274"/>
        <end position="284"/>
    </location>
</feature>
<sequence length="284" mass="30068">MSQPSQNPYAYNDGNGEQAPPVYKSEKEPKGCFFYGCLFAAIGAALVVVVVIVAGVAGYYFLTGQIDKYTATEPAEIPISNASDEQIAELQSRFDRLIRAVDADGEEDADDGAPAEADPAGEDPAAVDNGEISFSADELNALIASNDDLRGRVFIRIEDGQVSGDISIPLDEMPLGAGRFLNATVSLELGYKDGVPVVKLAGGSVKGEPLPEQFIDALSQENMAEDILEDPDVAETLSKFESIEVVEDRLILRLSRPQDGPNGAAESEPATPDDAPPLSPPAQP</sequence>
<evidence type="ECO:0000313" key="3">
    <source>
        <dbReference type="EMBL" id="TWT88339.1"/>
    </source>
</evidence>
<name>A0A5C5ZLR4_9BACT</name>
<keyword evidence="2" id="KW-0472">Membrane</keyword>
<protein>
    <submittedName>
        <fullName evidence="3">Uncharacterized protein</fullName>
    </submittedName>
</protein>
<feature type="compositionally biased region" description="Low complexity" evidence="1">
    <location>
        <begin position="114"/>
        <end position="128"/>
    </location>
</feature>
<proteinExistence type="predicted"/>
<organism evidence="3 4">
    <name type="scientific">Pseudobythopirellula maris</name>
    <dbReference type="NCBI Taxonomy" id="2527991"/>
    <lineage>
        <taxon>Bacteria</taxon>
        <taxon>Pseudomonadati</taxon>
        <taxon>Planctomycetota</taxon>
        <taxon>Planctomycetia</taxon>
        <taxon>Pirellulales</taxon>
        <taxon>Lacipirellulaceae</taxon>
        <taxon>Pseudobythopirellula</taxon>
    </lineage>
</organism>
<dbReference type="Proteomes" id="UP000315440">
    <property type="component" value="Unassembled WGS sequence"/>
</dbReference>
<evidence type="ECO:0000256" key="2">
    <source>
        <dbReference type="SAM" id="Phobius"/>
    </source>
</evidence>
<dbReference type="OrthoDB" id="258272at2"/>
<feature type="transmembrane region" description="Helical" evidence="2">
    <location>
        <begin position="33"/>
        <end position="62"/>
    </location>
</feature>
<evidence type="ECO:0000256" key="1">
    <source>
        <dbReference type="SAM" id="MobiDB-lite"/>
    </source>
</evidence>
<keyword evidence="2" id="KW-1133">Transmembrane helix</keyword>
<dbReference type="EMBL" id="SJPQ01000002">
    <property type="protein sequence ID" value="TWT88339.1"/>
    <property type="molecule type" value="Genomic_DNA"/>
</dbReference>
<feature type="region of interest" description="Disordered" evidence="1">
    <location>
        <begin position="254"/>
        <end position="284"/>
    </location>
</feature>
<accession>A0A5C5ZLR4</accession>
<dbReference type="RefSeq" id="WP_146399309.1">
    <property type="nucleotide sequence ID" value="NZ_SJPQ01000002.1"/>
</dbReference>